<dbReference type="SUPFAM" id="SSF52266">
    <property type="entry name" value="SGNH hydrolase"/>
    <property type="match status" value="1"/>
</dbReference>
<dbReference type="PANTHER" id="PTHR30383:SF5">
    <property type="entry name" value="SGNH HYDROLASE-TYPE ESTERASE DOMAIN-CONTAINING PROTEIN"/>
    <property type="match status" value="1"/>
</dbReference>
<proteinExistence type="predicted"/>
<dbReference type="Proteomes" id="UP000322619">
    <property type="component" value="Unassembled WGS sequence"/>
</dbReference>
<sequence>MQHAGKEKMVKIICFGDSLTFGYQVSREDKWHVIATTKTGISLVNRGVSGDTTVGMLKRIQKQVFDAKPDGMILMAGYNDIFFNRSWEQAAKNLAAMVDQSRAKGIQVFVAIPPPIHLPVTFKEGGELVDFEKAAVMIADYCQWLRDYTTSSQLFTLDFSAAGDWCDNDLYLDGIHQSPAGHRLMADQVIDFLEKTVIAK</sequence>
<evidence type="ECO:0000313" key="2">
    <source>
        <dbReference type="EMBL" id="TYC84814.1"/>
    </source>
</evidence>
<comment type="caution">
    <text evidence="2">The sequence shown here is derived from an EMBL/GenBank/DDBJ whole genome shotgun (WGS) entry which is preliminary data.</text>
</comment>
<feature type="domain" description="SGNH hydrolase-type esterase" evidence="1">
    <location>
        <begin position="14"/>
        <end position="184"/>
    </location>
</feature>
<protein>
    <recommendedName>
        <fullName evidence="1">SGNH hydrolase-type esterase domain-containing protein</fullName>
    </recommendedName>
</protein>
<reference evidence="2 3" key="1">
    <citation type="submission" date="2019-08" db="EMBL/GenBank/DDBJ databases">
        <title>Isolation and enrichment of carboxydotrophic bacteria from anaerobic sludge for the production of bio-based chemicals from syngas.</title>
        <authorList>
            <person name="Antares A.L."/>
            <person name="Moreira J."/>
            <person name="Diender M."/>
            <person name="Parshina S.N."/>
            <person name="Stams A.J.M."/>
            <person name="Alves M."/>
            <person name="Alves J.I."/>
            <person name="Sousa D.Z."/>
        </authorList>
    </citation>
    <scope>NUCLEOTIDE SEQUENCE [LARGE SCALE GENOMIC DNA]</scope>
    <source>
        <strain evidence="2 3">JM</strain>
    </source>
</reference>
<dbReference type="AlphaFoldDB" id="A0A5D0WL42"/>
<evidence type="ECO:0000313" key="3">
    <source>
        <dbReference type="Proteomes" id="UP000322619"/>
    </source>
</evidence>
<dbReference type="Pfam" id="PF13472">
    <property type="entry name" value="Lipase_GDSL_2"/>
    <property type="match status" value="1"/>
</dbReference>
<accession>A0A5D0WL42</accession>
<dbReference type="InterPro" id="IPR036514">
    <property type="entry name" value="SGNH_hydro_sf"/>
</dbReference>
<dbReference type="EMBL" id="VSLA01000024">
    <property type="protein sequence ID" value="TYC84814.1"/>
    <property type="molecule type" value="Genomic_DNA"/>
</dbReference>
<dbReference type="InterPro" id="IPR013830">
    <property type="entry name" value="SGNH_hydro"/>
</dbReference>
<name>A0A5D0WL42_9FIRM</name>
<gene>
    <name evidence="2" type="ORF">FXB42_10810</name>
</gene>
<dbReference type="InterPro" id="IPR051532">
    <property type="entry name" value="Ester_Hydrolysis_Enzymes"/>
</dbReference>
<evidence type="ECO:0000259" key="1">
    <source>
        <dbReference type="Pfam" id="PF13472"/>
    </source>
</evidence>
<organism evidence="2 3">
    <name type="scientific">Acetobacterium wieringae</name>
    <dbReference type="NCBI Taxonomy" id="52694"/>
    <lineage>
        <taxon>Bacteria</taxon>
        <taxon>Bacillati</taxon>
        <taxon>Bacillota</taxon>
        <taxon>Clostridia</taxon>
        <taxon>Eubacteriales</taxon>
        <taxon>Eubacteriaceae</taxon>
        <taxon>Acetobacterium</taxon>
    </lineage>
</organism>
<dbReference type="GO" id="GO:0004622">
    <property type="term" value="F:phosphatidylcholine lysophospholipase activity"/>
    <property type="evidence" value="ECO:0007669"/>
    <property type="project" value="TreeGrafter"/>
</dbReference>
<dbReference type="Gene3D" id="3.40.50.1110">
    <property type="entry name" value="SGNH hydrolase"/>
    <property type="match status" value="1"/>
</dbReference>
<dbReference type="PANTHER" id="PTHR30383">
    <property type="entry name" value="THIOESTERASE 1/PROTEASE 1/LYSOPHOSPHOLIPASE L1"/>
    <property type="match status" value="1"/>
</dbReference>